<keyword evidence="2" id="KW-0449">Lipoprotein</keyword>
<reference evidence="2" key="2">
    <citation type="submission" date="2021-04" db="EMBL/GenBank/DDBJ databases">
        <authorList>
            <person name="Podell S."/>
        </authorList>
    </citation>
    <scope>NUCLEOTIDE SEQUENCE</scope>
    <source>
        <strain evidence="2">Hildebrandi</strain>
    </source>
</reference>
<sequence length="201" mass="22981">MAPKSSLSLLSTSPHSNKKQRRDDIEAVKQLHHNYSDNARFQTVQEKVLEQDFGGLMLHSLSFLDVVTLLRKQVVSKHFKDLCTKTITAKCGKDGPTPLTRAKLKKAIRKYCNIMYNEGFNKQHMEEIACTYGFPIDSWNVSKVRDMSSLFYGEIDFNEYIGSWDTSNVTNMSEMFMKCTSFNQDIGLECVEGHQYAINVS</sequence>
<dbReference type="InterPro" id="IPR011889">
    <property type="entry name" value="Liste_lipo_26"/>
</dbReference>
<dbReference type="EMBL" id="JAGRRH010000026">
    <property type="protein sequence ID" value="KAG7341022.1"/>
    <property type="molecule type" value="Genomic_DNA"/>
</dbReference>
<feature type="compositionally biased region" description="Low complexity" evidence="1">
    <location>
        <begin position="1"/>
        <end position="13"/>
    </location>
</feature>
<evidence type="ECO:0000313" key="3">
    <source>
        <dbReference type="Proteomes" id="UP000693970"/>
    </source>
</evidence>
<reference evidence="2" key="1">
    <citation type="journal article" date="2021" name="Sci. Rep.">
        <title>Diploid genomic architecture of Nitzschia inconspicua, an elite biomass production diatom.</title>
        <authorList>
            <person name="Oliver A."/>
            <person name="Podell S."/>
            <person name="Pinowska A."/>
            <person name="Traller J.C."/>
            <person name="Smith S.R."/>
            <person name="McClure R."/>
            <person name="Beliaev A."/>
            <person name="Bohutskyi P."/>
            <person name="Hill E.A."/>
            <person name="Rabines A."/>
            <person name="Zheng H."/>
            <person name="Allen L.Z."/>
            <person name="Kuo A."/>
            <person name="Grigoriev I.V."/>
            <person name="Allen A.E."/>
            <person name="Hazlebeck D."/>
            <person name="Allen E.E."/>
        </authorList>
    </citation>
    <scope>NUCLEOTIDE SEQUENCE</scope>
    <source>
        <strain evidence="2">Hildebrandi</strain>
    </source>
</reference>
<evidence type="ECO:0000256" key="1">
    <source>
        <dbReference type="SAM" id="MobiDB-lite"/>
    </source>
</evidence>
<feature type="region of interest" description="Disordered" evidence="1">
    <location>
        <begin position="1"/>
        <end position="22"/>
    </location>
</feature>
<gene>
    <name evidence="2" type="ORF">IV203_022973</name>
</gene>
<keyword evidence="3" id="KW-1185">Reference proteome</keyword>
<protein>
    <submittedName>
        <fullName evidence="2">Lipoprotein</fullName>
    </submittedName>
</protein>
<accession>A0A9K3PB27</accession>
<name>A0A9K3PB27_9STRA</name>
<dbReference type="Proteomes" id="UP000693970">
    <property type="component" value="Unassembled WGS sequence"/>
</dbReference>
<proteinExistence type="predicted"/>
<evidence type="ECO:0000313" key="2">
    <source>
        <dbReference type="EMBL" id="KAG7341022.1"/>
    </source>
</evidence>
<organism evidence="2 3">
    <name type="scientific">Nitzschia inconspicua</name>
    <dbReference type="NCBI Taxonomy" id="303405"/>
    <lineage>
        <taxon>Eukaryota</taxon>
        <taxon>Sar</taxon>
        <taxon>Stramenopiles</taxon>
        <taxon>Ochrophyta</taxon>
        <taxon>Bacillariophyta</taxon>
        <taxon>Bacillariophyceae</taxon>
        <taxon>Bacillariophycidae</taxon>
        <taxon>Bacillariales</taxon>
        <taxon>Bacillariaceae</taxon>
        <taxon>Nitzschia</taxon>
    </lineage>
</organism>
<dbReference type="NCBIfam" id="TIGR02167">
    <property type="entry name" value="Liste_lipo_26"/>
    <property type="match status" value="1"/>
</dbReference>
<dbReference type="AlphaFoldDB" id="A0A9K3PB27"/>
<comment type="caution">
    <text evidence="2">The sequence shown here is derived from an EMBL/GenBank/DDBJ whole genome shotgun (WGS) entry which is preliminary data.</text>
</comment>
<dbReference type="InterPro" id="IPR005046">
    <property type="entry name" value="DUF285"/>
</dbReference>
<dbReference type="Pfam" id="PF03382">
    <property type="entry name" value="DUF285"/>
    <property type="match status" value="1"/>
</dbReference>